<dbReference type="Pfam" id="PF00194">
    <property type="entry name" value="Carb_anhydrase"/>
    <property type="match status" value="1"/>
</dbReference>
<proteinExistence type="inferred from homology"/>
<evidence type="ECO:0000256" key="3">
    <source>
        <dbReference type="ARBA" id="ARBA00022723"/>
    </source>
</evidence>
<dbReference type="AlphaFoldDB" id="A0A8J7U0Y0"/>
<dbReference type="InterPro" id="IPR023561">
    <property type="entry name" value="Carbonic_anhydrase_a-class"/>
</dbReference>
<dbReference type="EC" id="4.2.1.1" evidence="2"/>
<name>A0A8J7U0Y0_9BACT</name>
<comment type="catalytic activity">
    <reaction evidence="6">
        <text>hydrogencarbonate + H(+) = CO2 + H2O</text>
        <dbReference type="Rhea" id="RHEA:10748"/>
        <dbReference type="ChEBI" id="CHEBI:15377"/>
        <dbReference type="ChEBI" id="CHEBI:15378"/>
        <dbReference type="ChEBI" id="CHEBI:16526"/>
        <dbReference type="ChEBI" id="CHEBI:17544"/>
        <dbReference type="EC" id="4.2.1.1"/>
    </reaction>
</comment>
<keyword evidence="5" id="KW-0456">Lyase</keyword>
<feature type="chain" id="PRO_5035160308" description="carbonic anhydrase" evidence="7">
    <location>
        <begin position="22"/>
        <end position="254"/>
    </location>
</feature>
<evidence type="ECO:0000256" key="6">
    <source>
        <dbReference type="ARBA" id="ARBA00048348"/>
    </source>
</evidence>
<keyword evidence="3" id="KW-0479">Metal-binding</keyword>
<dbReference type="InterPro" id="IPR041891">
    <property type="entry name" value="Alpha_CA_prokaryot-like"/>
</dbReference>
<evidence type="ECO:0000259" key="8">
    <source>
        <dbReference type="PROSITE" id="PS51144"/>
    </source>
</evidence>
<dbReference type="RefSeq" id="WP_207856218.1">
    <property type="nucleotide sequence ID" value="NZ_JAFREP010000001.1"/>
</dbReference>
<dbReference type="Proteomes" id="UP000664417">
    <property type="component" value="Unassembled WGS sequence"/>
</dbReference>
<comment type="similarity">
    <text evidence="1">Belongs to the alpha-carbonic anhydrase family.</text>
</comment>
<dbReference type="Gene3D" id="3.10.200.10">
    <property type="entry name" value="Alpha carbonic anhydrase"/>
    <property type="match status" value="1"/>
</dbReference>
<dbReference type="InterPro" id="IPR001148">
    <property type="entry name" value="CA_dom"/>
</dbReference>
<gene>
    <name evidence="9" type="ORF">J3U88_00820</name>
</gene>
<dbReference type="CDD" id="cd03124">
    <property type="entry name" value="alpha_CA_prokaryotic_like"/>
    <property type="match status" value="1"/>
</dbReference>
<keyword evidence="4" id="KW-0862">Zinc</keyword>
<dbReference type="SMART" id="SM01057">
    <property type="entry name" value="Carb_anhydrase"/>
    <property type="match status" value="1"/>
</dbReference>
<keyword evidence="7" id="KW-0732">Signal</keyword>
<evidence type="ECO:0000256" key="7">
    <source>
        <dbReference type="SAM" id="SignalP"/>
    </source>
</evidence>
<evidence type="ECO:0000256" key="1">
    <source>
        <dbReference type="ARBA" id="ARBA00010718"/>
    </source>
</evidence>
<feature type="signal peptide" evidence="7">
    <location>
        <begin position="1"/>
        <end position="21"/>
    </location>
</feature>
<sequence>MTSFRLILATLCFLSCFLLSAGEKSHAPWSYTGDTAADHWGKLDPAYKPCGEGKEQSPIDITGQFKKSAQSITFNYHPSPLQIVNNGHTIQLNIDPASKSSMTIAGTQYNLLQIHFHAPSEHAVDGKLFAMVAHYVHADKNGRLAVVGVLIEEGAANDMIGKAWQHLPADKGAPQDHKNVSIQPADLLPAKHDLYRYDGSLTTPPCSEGVLWNVMAAPVTLSKAQIKAFTDIHGGNNRPLQPLHARSVVFCGGK</sequence>
<evidence type="ECO:0000256" key="5">
    <source>
        <dbReference type="ARBA" id="ARBA00023239"/>
    </source>
</evidence>
<comment type="caution">
    <text evidence="9">The sequence shown here is derived from an EMBL/GenBank/DDBJ whole genome shotgun (WGS) entry which is preliminary data.</text>
</comment>
<reference evidence="9" key="1">
    <citation type="submission" date="2021-03" db="EMBL/GenBank/DDBJ databases">
        <authorList>
            <person name="Wang G."/>
        </authorList>
    </citation>
    <scope>NUCLEOTIDE SEQUENCE</scope>
    <source>
        <strain evidence="9">KCTC 12899</strain>
    </source>
</reference>
<evidence type="ECO:0000313" key="9">
    <source>
        <dbReference type="EMBL" id="MBO1316982.1"/>
    </source>
</evidence>
<keyword evidence="10" id="KW-1185">Reference proteome</keyword>
<accession>A0A8J7U0Y0</accession>
<dbReference type="SUPFAM" id="SSF51069">
    <property type="entry name" value="Carbonic anhydrase"/>
    <property type="match status" value="1"/>
</dbReference>
<dbReference type="PANTHER" id="PTHR18952">
    <property type="entry name" value="CARBONIC ANHYDRASE"/>
    <property type="match status" value="1"/>
</dbReference>
<dbReference type="PROSITE" id="PS51144">
    <property type="entry name" value="ALPHA_CA_2"/>
    <property type="match status" value="1"/>
</dbReference>
<organism evidence="9 10">
    <name type="scientific">Acanthopleuribacter pedis</name>
    <dbReference type="NCBI Taxonomy" id="442870"/>
    <lineage>
        <taxon>Bacteria</taxon>
        <taxon>Pseudomonadati</taxon>
        <taxon>Acidobacteriota</taxon>
        <taxon>Holophagae</taxon>
        <taxon>Acanthopleuribacterales</taxon>
        <taxon>Acanthopleuribacteraceae</taxon>
        <taxon>Acanthopleuribacter</taxon>
    </lineage>
</organism>
<dbReference type="InterPro" id="IPR036398">
    <property type="entry name" value="CA_dom_sf"/>
</dbReference>
<dbReference type="GO" id="GO:0004089">
    <property type="term" value="F:carbonate dehydratase activity"/>
    <property type="evidence" value="ECO:0007669"/>
    <property type="project" value="UniProtKB-EC"/>
</dbReference>
<dbReference type="GO" id="GO:0008270">
    <property type="term" value="F:zinc ion binding"/>
    <property type="evidence" value="ECO:0007669"/>
    <property type="project" value="InterPro"/>
</dbReference>
<dbReference type="EMBL" id="JAFREP010000001">
    <property type="protein sequence ID" value="MBO1316982.1"/>
    <property type="molecule type" value="Genomic_DNA"/>
</dbReference>
<evidence type="ECO:0000256" key="2">
    <source>
        <dbReference type="ARBA" id="ARBA00012925"/>
    </source>
</evidence>
<dbReference type="PANTHER" id="PTHR18952:SF265">
    <property type="entry name" value="CARBONIC ANHYDRASE"/>
    <property type="match status" value="1"/>
</dbReference>
<evidence type="ECO:0000313" key="10">
    <source>
        <dbReference type="Proteomes" id="UP000664417"/>
    </source>
</evidence>
<evidence type="ECO:0000256" key="4">
    <source>
        <dbReference type="ARBA" id="ARBA00022833"/>
    </source>
</evidence>
<protein>
    <recommendedName>
        <fullName evidence="2">carbonic anhydrase</fullName>
        <ecNumber evidence="2">4.2.1.1</ecNumber>
    </recommendedName>
</protein>
<feature type="domain" description="Alpha-carbonic anhydrase" evidence="8">
    <location>
        <begin position="27"/>
        <end position="252"/>
    </location>
</feature>